<feature type="transmembrane region" description="Helical" evidence="9">
    <location>
        <begin position="220"/>
        <end position="253"/>
    </location>
</feature>
<dbReference type="OrthoDB" id="9786910at2"/>
<proteinExistence type="inferred from homology"/>
<dbReference type="EMBL" id="FPCK01000001">
    <property type="protein sequence ID" value="SFV26733.1"/>
    <property type="molecule type" value="Genomic_DNA"/>
</dbReference>
<feature type="transmembrane region" description="Helical" evidence="9">
    <location>
        <begin position="109"/>
        <end position="135"/>
    </location>
</feature>
<keyword evidence="4 9" id="KW-1003">Cell membrane</keyword>
<dbReference type="GO" id="GO:0015920">
    <property type="term" value="P:lipopolysaccharide transport"/>
    <property type="evidence" value="ECO:0007669"/>
    <property type="project" value="TreeGrafter"/>
</dbReference>
<keyword evidence="3 9" id="KW-0813">Transport</keyword>
<dbReference type="PANTHER" id="PTHR30413:SF10">
    <property type="entry name" value="CAPSULE POLYSACCHARIDE EXPORT INNER-MEMBRANE PROTEIN CTRC"/>
    <property type="match status" value="1"/>
</dbReference>
<dbReference type="GO" id="GO:0015774">
    <property type="term" value="P:polysaccharide transport"/>
    <property type="evidence" value="ECO:0007669"/>
    <property type="project" value="UniProtKB-KW"/>
</dbReference>
<feature type="transmembrane region" description="Helical" evidence="9">
    <location>
        <begin position="147"/>
        <end position="172"/>
    </location>
</feature>
<evidence type="ECO:0000313" key="12">
    <source>
        <dbReference type="Proteomes" id="UP000199074"/>
    </source>
</evidence>
<evidence type="ECO:0000256" key="2">
    <source>
        <dbReference type="ARBA" id="ARBA00007783"/>
    </source>
</evidence>
<sequence>MQGLLRSLWDYRFFILSSIKNDFHSRFVRSKLGGFWVILQPLSQVLIYAFILSNLLSSRIQGVEGPYGYAIYLMAGLLAWNLFTEVLDRCMKVFVSNANTMKKVKFPRIALPIIAIGSSIVNNVVLFVLINVIFLALGHAVTPLIGFYFLLVPIVAILAAGTGIALGVINVFVRDIEQVVPIIIQVLFWFTPIVYPANVVPEAYTKILSLSPIYVLVESYHAIFVFGTVPNLAPLAAVTALGLALCGLALFLFRRASADMVDVL</sequence>
<evidence type="ECO:0000256" key="8">
    <source>
        <dbReference type="ARBA" id="ARBA00023136"/>
    </source>
</evidence>
<dbReference type="GO" id="GO:0005886">
    <property type="term" value="C:plasma membrane"/>
    <property type="evidence" value="ECO:0007669"/>
    <property type="project" value="UniProtKB-SubCell"/>
</dbReference>
<accession>A0A1I7MWE8</accession>
<evidence type="ECO:0000256" key="3">
    <source>
        <dbReference type="ARBA" id="ARBA00022448"/>
    </source>
</evidence>
<dbReference type="RefSeq" id="WP_092419429.1">
    <property type="nucleotide sequence ID" value="NZ_FPCK01000001.1"/>
</dbReference>
<dbReference type="STRING" id="429728.SAMN05216456_0095"/>
<keyword evidence="6 9" id="KW-1133">Transmembrane helix</keyword>
<gene>
    <name evidence="11" type="ORF">SAMN05216456_0095</name>
</gene>
<keyword evidence="12" id="KW-1185">Reference proteome</keyword>
<evidence type="ECO:0000256" key="1">
    <source>
        <dbReference type="ARBA" id="ARBA00004651"/>
    </source>
</evidence>
<protein>
    <recommendedName>
        <fullName evidence="9">Transport permease protein</fullName>
    </recommendedName>
</protein>
<evidence type="ECO:0000256" key="6">
    <source>
        <dbReference type="ARBA" id="ARBA00022989"/>
    </source>
</evidence>
<keyword evidence="7" id="KW-0762">Sugar transport</keyword>
<keyword evidence="8 9" id="KW-0472">Membrane</keyword>
<evidence type="ECO:0000256" key="5">
    <source>
        <dbReference type="ARBA" id="ARBA00022692"/>
    </source>
</evidence>
<dbReference type="PROSITE" id="PS51012">
    <property type="entry name" value="ABC_TM2"/>
    <property type="match status" value="1"/>
</dbReference>
<dbReference type="Proteomes" id="UP000199074">
    <property type="component" value="Unassembled WGS sequence"/>
</dbReference>
<keyword evidence="5 9" id="KW-0812">Transmembrane</keyword>
<dbReference type="AlphaFoldDB" id="A0A1I7MWE8"/>
<keyword evidence="7" id="KW-0625">Polysaccharide transport</keyword>
<name>A0A1I7MWE8_9HYPH</name>
<reference evidence="11 12" key="1">
    <citation type="submission" date="2016-10" db="EMBL/GenBank/DDBJ databases">
        <authorList>
            <person name="de Groot N.N."/>
        </authorList>
    </citation>
    <scope>NUCLEOTIDE SEQUENCE [LARGE SCALE GENOMIC DNA]</scope>
    <source>
        <strain evidence="11 12">IPL20</strain>
    </source>
</reference>
<feature type="domain" description="ABC transmembrane type-2" evidence="10">
    <location>
        <begin position="32"/>
        <end position="256"/>
    </location>
</feature>
<evidence type="ECO:0000256" key="7">
    <source>
        <dbReference type="ARBA" id="ARBA00023047"/>
    </source>
</evidence>
<organism evidence="11 12">
    <name type="scientific">Devosia crocina</name>
    <dbReference type="NCBI Taxonomy" id="429728"/>
    <lineage>
        <taxon>Bacteria</taxon>
        <taxon>Pseudomonadati</taxon>
        <taxon>Pseudomonadota</taxon>
        <taxon>Alphaproteobacteria</taxon>
        <taxon>Hyphomicrobiales</taxon>
        <taxon>Devosiaceae</taxon>
        <taxon>Devosia</taxon>
    </lineage>
</organism>
<comment type="subcellular location">
    <subcellularLocation>
        <location evidence="9">Cell inner membrane</location>
        <topology evidence="9">Multi-pass membrane protein</topology>
    </subcellularLocation>
    <subcellularLocation>
        <location evidence="1">Cell membrane</location>
        <topology evidence="1">Multi-pass membrane protein</topology>
    </subcellularLocation>
</comment>
<feature type="transmembrane region" description="Helical" evidence="9">
    <location>
        <begin position="69"/>
        <end position="88"/>
    </location>
</feature>
<evidence type="ECO:0000313" key="11">
    <source>
        <dbReference type="EMBL" id="SFV26733.1"/>
    </source>
</evidence>
<dbReference type="InterPro" id="IPR013525">
    <property type="entry name" value="ABC2_TM"/>
</dbReference>
<evidence type="ECO:0000259" key="10">
    <source>
        <dbReference type="PROSITE" id="PS51012"/>
    </source>
</evidence>
<dbReference type="PANTHER" id="PTHR30413">
    <property type="entry name" value="INNER MEMBRANE TRANSPORT PERMEASE"/>
    <property type="match status" value="1"/>
</dbReference>
<comment type="similarity">
    <text evidence="2 9">Belongs to the ABC-2 integral membrane protein family.</text>
</comment>
<dbReference type="Pfam" id="PF01061">
    <property type="entry name" value="ABC2_membrane"/>
    <property type="match status" value="1"/>
</dbReference>
<feature type="transmembrane region" description="Helical" evidence="9">
    <location>
        <begin position="179"/>
        <end position="200"/>
    </location>
</feature>
<feature type="transmembrane region" description="Helical" evidence="9">
    <location>
        <begin position="35"/>
        <end position="57"/>
    </location>
</feature>
<evidence type="ECO:0000256" key="9">
    <source>
        <dbReference type="RuleBase" id="RU361157"/>
    </source>
</evidence>
<dbReference type="InterPro" id="IPR047817">
    <property type="entry name" value="ABC2_TM_bact-type"/>
</dbReference>
<evidence type="ECO:0000256" key="4">
    <source>
        <dbReference type="ARBA" id="ARBA00022475"/>
    </source>
</evidence>
<dbReference type="GO" id="GO:0140359">
    <property type="term" value="F:ABC-type transporter activity"/>
    <property type="evidence" value="ECO:0007669"/>
    <property type="project" value="InterPro"/>
</dbReference>